<protein>
    <recommendedName>
        <fullName evidence="4 5">Large ribosomal subunit protein bL34</fullName>
    </recommendedName>
</protein>
<evidence type="ECO:0000313" key="6">
    <source>
        <dbReference type="EMBL" id="EEY94950.1"/>
    </source>
</evidence>
<evidence type="ECO:0000256" key="5">
    <source>
        <dbReference type="HAMAP-Rule" id="MF_00391"/>
    </source>
</evidence>
<dbReference type="PANTHER" id="PTHR14503:SF4">
    <property type="entry name" value="LARGE RIBOSOMAL SUBUNIT PROTEIN BL34M"/>
    <property type="match status" value="1"/>
</dbReference>
<name>D0SGJ2_ACIJO</name>
<accession>D0SGJ2</accession>
<dbReference type="EMBL" id="GG704972">
    <property type="protein sequence ID" value="EEY94950.1"/>
    <property type="molecule type" value="Genomic_DNA"/>
</dbReference>
<keyword evidence="2 5" id="KW-0689">Ribosomal protein</keyword>
<dbReference type="Pfam" id="PF00468">
    <property type="entry name" value="Ribosomal_L34"/>
    <property type="match status" value="1"/>
</dbReference>
<dbReference type="PANTHER" id="PTHR14503">
    <property type="entry name" value="MITOCHONDRIAL RIBOSOMAL PROTEIN 34 FAMILY MEMBER"/>
    <property type="match status" value="1"/>
</dbReference>
<dbReference type="GO" id="GO:0005840">
    <property type="term" value="C:ribosome"/>
    <property type="evidence" value="ECO:0007669"/>
    <property type="project" value="UniProtKB-KW"/>
</dbReference>
<proteinExistence type="inferred from homology"/>
<dbReference type="GO" id="GO:0003735">
    <property type="term" value="F:structural constituent of ribosome"/>
    <property type="evidence" value="ECO:0007669"/>
    <property type="project" value="InterPro"/>
</dbReference>
<organism evidence="6 7">
    <name type="scientific">Acinetobacter johnsonii SH046</name>
    <dbReference type="NCBI Taxonomy" id="575586"/>
    <lineage>
        <taxon>Bacteria</taxon>
        <taxon>Pseudomonadati</taxon>
        <taxon>Pseudomonadota</taxon>
        <taxon>Gammaproteobacteria</taxon>
        <taxon>Moraxellales</taxon>
        <taxon>Moraxellaceae</taxon>
        <taxon>Acinetobacter</taxon>
    </lineage>
</organism>
<sequence>MNDHFWSFDMKRTFQPSELKRKRVHGFRARMATKAGRQVLARRRAKGRHSLTV</sequence>
<keyword evidence="3 5" id="KW-0687">Ribonucleoprotein</keyword>
<dbReference type="HOGENOM" id="CLU_129938_2_0_6"/>
<dbReference type="NCBIfam" id="TIGR01030">
    <property type="entry name" value="rpmH_bact"/>
    <property type="match status" value="1"/>
</dbReference>
<dbReference type="HAMAP" id="MF_00391">
    <property type="entry name" value="Ribosomal_bL34"/>
    <property type="match status" value="1"/>
</dbReference>
<dbReference type="InterPro" id="IPR000271">
    <property type="entry name" value="Ribosomal_bL34"/>
</dbReference>
<dbReference type="Proteomes" id="UP000012047">
    <property type="component" value="Unassembled WGS sequence"/>
</dbReference>
<reference evidence="7" key="1">
    <citation type="journal article" date="2012" name="PLoS ONE">
        <title>The success of Acinetobacter species; genetic, metabolic and virulence attributes.</title>
        <authorList>
            <person name="Peleg A.Y."/>
            <person name="de Breij A."/>
            <person name="Adams M.D."/>
            <person name="Cerqueira G.M."/>
            <person name="Mocali S."/>
            <person name="Galardini M."/>
            <person name="Nibbering P.H."/>
            <person name="Earl A.M."/>
            <person name="Ward D.V."/>
            <person name="Paterson D.L."/>
            <person name="Seifert H."/>
            <person name="Dijkshoorn L."/>
        </authorList>
    </citation>
    <scope>NUCLEOTIDE SEQUENCE [LARGE SCALE GENOMIC DNA]</scope>
    <source>
        <strain evidence="7">SH046</strain>
    </source>
</reference>
<comment type="similarity">
    <text evidence="1 5">Belongs to the bacterial ribosomal protein bL34 family.</text>
</comment>
<dbReference type="FunFam" id="1.10.287.3980:FF:000001">
    <property type="entry name" value="Mitochondrial ribosomal protein L34"/>
    <property type="match status" value="1"/>
</dbReference>
<evidence type="ECO:0000256" key="4">
    <source>
        <dbReference type="ARBA" id="ARBA00035177"/>
    </source>
</evidence>
<dbReference type="GO" id="GO:1990904">
    <property type="term" value="C:ribonucleoprotein complex"/>
    <property type="evidence" value="ECO:0007669"/>
    <property type="project" value="UniProtKB-KW"/>
</dbReference>
<evidence type="ECO:0000313" key="7">
    <source>
        <dbReference type="Proteomes" id="UP000012047"/>
    </source>
</evidence>
<evidence type="ECO:0000256" key="1">
    <source>
        <dbReference type="ARBA" id="ARBA00010111"/>
    </source>
</evidence>
<gene>
    <name evidence="5 6" type="primary">rpmH</name>
    <name evidence="6" type="ORF">HMPREF0016_02965</name>
</gene>
<dbReference type="eggNOG" id="COG0230">
    <property type="taxonomic scope" value="Bacteria"/>
</dbReference>
<dbReference type="GO" id="GO:0006412">
    <property type="term" value="P:translation"/>
    <property type="evidence" value="ECO:0007669"/>
    <property type="project" value="UniProtKB-UniRule"/>
</dbReference>
<dbReference type="Gene3D" id="1.10.287.3980">
    <property type="match status" value="1"/>
</dbReference>
<dbReference type="PROSITE" id="PS00784">
    <property type="entry name" value="RIBOSOMAL_L34"/>
    <property type="match status" value="1"/>
</dbReference>
<evidence type="ECO:0000256" key="2">
    <source>
        <dbReference type="ARBA" id="ARBA00022980"/>
    </source>
</evidence>
<dbReference type="AlphaFoldDB" id="D0SGJ2"/>
<dbReference type="InterPro" id="IPR020939">
    <property type="entry name" value="Ribosomal_bL34_CS"/>
</dbReference>
<evidence type="ECO:0000256" key="3">
    <source>
        <dbReference type="ARBA" id="ARBA00023274"/>
    </source>
</evidence>